<dbReference type="InterPro" id="IPR050683">
    <property type="entry name" value="Bact_Polysacc_Export_ATP-bd"/>
</dbReference>
<evidence type="ECO:0000256" key="3">
    <source>
        <dbReference type="ARBA" id="ARBA00022741"/>
    </source>
</evidence>
<dbReference type="RefSeq" id="WP_158445172.1">
    <property type="nucleotide sequence ID" value="NZ_JAOAOS010000001.1"/>
</dbReference>
<keyword evidence="3" id="KW-0547">Nucleotide-binding</keyword>
<name>A0ABW0EXP4_9HYPH</name>
<dbReference type="SMART" id="SM00382">
    <property type="entry name" value="AAA"/>
    <property type="match status" value="1"/>
</dbReference>
<dbReference type="PROSITE" id="PS50893">
    <property type="entry name" value="ABC_TRANSPORTER_2"/>
    <property type="match status" value="1"/>
</dbReference>
<dbReference type="InterPro" id="IPR003593">
    <property type="entry name" value="AAA+_ATPase"/>
</dbReference>
<comment type="similarity">
    <text evidence="1">Belongs to the ABC transporter superfamily.</text>
</comment>
<dbReference type="PROSITE" id="PS00211">
    <property type="entry name" value="ABC_TRANSPORTER_1"/>
    <property type="match status" value="1"/>
</dbReference>
<evidence type="ECO:0000256" key="2">
    <source>
        <dbReference type="ARBA" id="ARBA00022448"/>
    </source>
</evidence>
<comment type="caution">
    <text evidence="6">The sequence shown here is derived from an EMBL/GenBank/DDBJ whole genome shotgun (WGS) entry which is preliminary data.</text>
</comment>
<dbReference type="InterPro" id="IPR017871">
    <property type="entry name" value="ABC_transporter-like_CS"/>
</dbReference>
<feature type="domain" description="ABC transporter" evidence="5">
    <location>
        <begin position="23"/>
        <end position="253"/>
    </location>
</feature>
<evidence type="ECO:0000256" key="4">
    <source>
        <dbReference type="ARBA" id="ARBA00022840"/>
    </source>
</evidence>
<evidence type="ECO:0000259" key="5">
    <source>
        <dbReference type="PROSITE" id="PS50893"/>
    </source>
</evidence>
<dbReference type="InterPro" id="IPR015860">
    <property type="entry name" value="ABC_transpr_TagH-like"/>
</dbReference>
<sequence length="255" mass="27093">MSSIRLDRVSVQFPLYGGSARSLRNRIVSSATGGRIGSDARSRTCIEALRDIDIRIAHGERVALVGHNGAGKTTLLRVLAGIYVPQAGRVAVSGKVAPLFDIGLGMDGEASGYDNIRLRGLYLGLSRREIECRIDEIAAFSELGGFLDMPIRTYSAGMQTRLSFAICTSVDPEVLLLDEGILAGDAAFMEKAQARLAAFVARAGILVLASHSDSLLASLCSRALRLEHGRLVADGPLQQVLQPSAHPAVLGRLSA</sequence>
<proteinExistence type="inferred from homology"/>
<keyword evidence="4 6" id="KW-0067">ATP-binding</keyword>
<protein>
    <submittedName>
        <fullName evidence="6">ABC transporter ATP-binding protein</fullName>
    </submittedName>
</protein>
<dbReference type="EMBL" id="JBHSLI010000001">
    <property type="protein sequence ID" value="MFC5292062.1"/>
    <property type="molecule type" value="Genomic_DNA"/>
</dbReference>
<accession>A0ABW0EXP4</accession>
<dbReference type="CDD" id="cd03220">
    <property type="entry name" value="ABC_KpsT_Wzt"/>
    <property type="match status" value="1"/>
</dbReference>
<dbReference type="Gene3D" id="3.40.50.300">
    <property type="entry name" value="P-loop containing nucleotide triphosphate hydrolases"/>
    <property type="match status" value="1"/>
</dbReference>
<dbReference type="Pfam" id="PF00005">
    <property type="entry name" value="ABC_tran"/>
    <property type="match status" value="1"/>
</dbReference>
<keyword evidence="7" id="KW-1185">Reference proteome</keyword>
<dbReference type="InterPro" id="IPR027417">
    <property type="entry name" value="P-loop_NTPase"/>
</dbReference>
<dbReference type="GO" id="GO:0005524">
    <property type="term" value="F:ATP binding"/>
    <property type="evidence" value="ECO:0007669"/>
    <property type="project" value="UniProtKB-KW"/>
</dbReference>
<evidence type="ECO:0000313" key="7">
    <source>
        <dbReference type="Proteomes" id="UP001595976"/>
    </source>
</evidence>
<evidence type="ECO:0000256" key="1">
    <source>
        <dbReference type="ARBA" id="ARBA00005417"/>
    </source>
</evidence>
<gene>
    <name evidence="6" type="ORF">ACFPK2_03560</name>
</gene>
<dbReference type="PANTHER" id="PTHR46743">
    <property type="entry name" value="TEICHOIC ACIDS EXPORT ATP-BINDING PROTEIN TAGH"/>
    <property type="match status" value="1"/>
</dbReference>
<dbReference type="InterPro" id="IPR003439">
    <property type="entry name" value="ABC_transporter-like_ATP-bd"/>
</dbReference>
<reference evidence="7" key="1">
    <citation type="journal article" date="2019" name="Int. J. Syst. Evol. Microbiol.">
        <title>The Global Catalogue of Microorganisms (GCM) 10K type strain sequencing project: providing services to taxonomists for standard genome sequencing and annotation.</title>
        <authorList>
            <consortium name="The Broad Institute Genomics Platform"/>
            <consortium name="The Broad Institute Genome Sequencing Center for Infectious Disease"/>
            <person name="Wu L."/>
            <person name="Ma J."/>
        </authorList>
    </citation>
    <scope>NUCLEOTIDE SEQUENCE [LARGE SCALE GENOMIC DNA]</scope>
    <source>
        <strain evidence="7">CGMCC 1.15643</strain>
    </source>
</reference>
<dbReference type="Proteomes" id="UP001595976">
    <property type="component" value="Unassembled WGS sequence"/>
</dbReference>
<evidence type="ECO:0000313" key="6">
    <source>
        <dbReference type="EMBL" id="MFC5292062.1"/>
    </source>
</evidence>
<keyword evidence="2" id="KW-0813">Transport</keyword>
<dbReference type="PANTHER" id="PTHR46743:SF2">
    <property type="entry name" value="TEICHOIC ACIDS EXPORT ATP-BINDING PROTEIN TAGH"/>
    <property type="match status" value="1"/>
</dbReference>
<organism evidence="6 7">
    <name type="scientific">Bosea minatitlanensis</name>
    <dbReference type="NCBI Taxonomy" id="128782"/>
    <lineage>
        <taxon>Bacteria</taxon>
        <taxon>Pseudomonadati</taxon>
        <taxon>Pseudomonadota</taxon>
        <taxon>Alphaproteobacteria</taxon>
        <taxon>Hyphomicrobiales</taxon>
        <taxon>Boseaceae</taxon>
        <taxon>Bosea</taxon>
    </lineage>
</organism>
<dbReference type="SUPFAM" id="SSF52540">
    <property type="entry name" value="P-loop containing nucleoside triphosphate hydrolases"/>
    <property type="match status" value="1"/>
</dbReference>